<protein>
    <submittedName>
        <fullName evidence="1">Uncharacterized protein</fullName>
    </submittedName>
</protein>
<evidence type="ECO:0000313" key="1">
    <source>
        <dbReference type="EMBL" id="KAF2297162.1"/>
    </source>
</evidence>
<name>A0A6A6L6U9_HEVBR</name>
<gene>
    <name evidence="1" type="ORF">GH714_018649</name>
</gene>
<comment type="caution">
    <text evidence="1">The sequence shown here is derived from an EMBL/GenBank/DDBJ whole genome shotgun (WGS) entry which is preliminary data.</text>
</comment>
<organism evidence="1 2">
    <name type="scientific">Hevea brasiliensis</name>
    <name type="common">Para rubber tree</name>
    <name type="synonym">Siphonia brasiliensis</name>
    <dbReference type="NCBI Taxonomy" id="3981"/>
    <lineage>
        <taxon>Eukaryota</taxon>
        <taxon>Viridiplantae</taxon>
        <taxon>Streptophyta</taxon>
        <taxon>Embryophyta</taxon>
        <taxon>Tracheophyta</taxon>
        <taxon>Spermatophyta</taxon>
        <taxon>Magnoliopsida</taxon>
        <taxon>eudicotyledons</taxon>
        <taxon>Gunneridae</taxon>
        <taxon>Pentapetalae</taxon>
        <taxon>rosids</taxon>
        <taxon>fabids</taxon>
        <taxon>Malpighiales</taxon>
        <taxon>Euphorbiaceae</taxon>
        <taxon>Crotonoideae</taxon>
        <taxon>Micrandreae</taxon>
        <taxon>Hevea</taxon>
    </lineage>
</organism>
<accession>A0A6A6L6U9</accession>
<keyword evidence="2" id="KW-1185">Reference proteome</keyword>
<sequence>MTGHPDWVRTHEAAPQTSPAVSALVEGGAACIGKTVDKLAYRHLVISSLNICTVQTVEDQVKNSAKHNLGVANQSKGI</sequence>
<evidence type="ECO:0000313" key="2">
    <source>
        <dbReference type="Proteomes" id="UP000467840"/>
    </source>
</evidence>
<dbReference type="Proteomes" id="UP000467840">
    <property type="component" value="Chromosome 18"/>
</dbReference>
<reference evidence="1 2" key="1">
    <citation type="journal article" date="2020" name="Mol. Plant">
        <title>The Chromosome-Based Rubber Tree Genome Provides New Insights into Spurge Genome Evolution and Rubber Biosynthesis.</title>
        <authorList>
            <person name="Liu J."/>
            <person name="Shi C."/>
            <person name="Shi C.C."/>
            <person name="Li W."/>
            <person name="Zhang Q.J."/>
            <person name="Zhang Y."/>
            <person name="Li K."/>
            <person name="Lu H.F."/>
            <person name="Shi C."/>
            <person name="Zhu S.T."/>
            <person name="Xiao Z.Y."/>
            <person name="Nan H."/>
            <person name="Yue Y."/>
            <person name="Zhu X.G."/>
            <person name="Wu Y."/>
            <person name="Hong X.N."/>
            <person name="Fan G.Y."/>
            <person name="Tong Y."/>
            <person name="Zhang D."/>
            <person name="Mao C.L."/>
            <person name="Liu Y.L."/>
            <person name="Hao S.J."/>
            <person name="Liu W.Q."/>
            <person name="Lv M.Q."/>
            <person name="Zhang H.B."/>
            <person name="Liu Y."/>
            <person name="Hu-Tang G.R."/>
            <person name="Wang J.P."/>
            <person name="Wang J.H."/>
            <person name="Sun Y.H."/>
            <person name="Ni S.B."/>
            <person name="Chen W.B."/>
            <person name="Zhang X.C."/>
            <person name="Jiao Y.N."/>
            <person name="Eichler E.E."/>
            <person name="Li G.H."/>
            <person name="Liu X."/>
            <person name="Gao L.Z."/>
        </authorList>
    </citation>
    <scope>NUCLEOTIDE SEQUENCE [LARGE SCALE GENOMIC DNA]</scope>
    <source>
        <strain evidence="2">cv. GT1</strain>
        <tissue evidence="1">Leaf</tissue>
    </source>
</reference>
<dbReference type="AlphaFoldDB" id="A0A6A6L6U9"/>
<dbReference type="EMBL" id="JAAGAX010000012">
    <property type="protein sequence ID" value="KAF2297162.1"/>
    <property type="molecule type" value="Genomic_DNA"/>
</dbReference>
<proteinExistence type="predicted"/>